<keyword evidence="2" id="KW-0539">Nucleus</keyword>
<protein>
    <submittedName>
        <fullName evidence="4">Uncharacterized protein</fullName>
    </submittedName>
</protein>
<dbReference type="OrthoDB" id="49198at2759"/>
<name>A0A9K3LES7_9STRA</name>
<sequence>MKLGDPYYSYFKFQHYSFIHSLDNSFCYLRRISMTTNTPDAASNHTANEQSFPPPITTEMLQFRLDTGNMLKSGGQRASLTRCAEKYGTYQTTLQAPDPNPEAIETAKDDLQRELQLFELEMIKLILWEKGLERQIQKNQERILQREQDIATLQKTVTESSADAHHYLQTQTCLSEYETLAKLINDKHATSQEELQSKINSIQTERTTVDRQIIETEQTLRVREAQFQLLMQYMLDLKRSLEEDEEDKAEGKQGSLMTAMEVDESLYGDL</sequence>
<keyword evidence="5" id="KW-1185">Reference proteome</keyword>
<dbReference type="Pfam" id="PF05615">
    <property type="entry name" value="THOC7"/>
    <property type="match status" value="1"/>
</dbReference>
<comment type="subcellular location">
    <subcellularLocation>
        <location evidence="1">Nucleus</location>
    </subcellularLocation>
</comment>
<feature type="region of interest" description="Disordered" evidence="3">
    <location>
        <begin position="244"/>
        <end position="270"/>
    </location>
</feature>
<comment type="caution">
    <text evidence="4">The sequence shown here is derived from an EMBL/GenBank/DDBJ whole genome shotgun (WGS) entry which is preliminary data.</text>
</comment>
<feature type="compositionally biased region" description="Acidic residues" evidence="3">
    <location>
        <begin position="261"/>
        <end position="270"/>
    </location>
</feature>
<evidence type="ECO:0000313" key="4">
    <source>
        <dbReference type="EMBL" id="KAG7360782.1"/>
    </source>
</evidence>
<dbReference type="AlphaFoldDB" id="A0A9K3LES7"/>
<evidence type="ECO:0000256" key="1">
    <source>
        <dbReference type="ARBA" id="ARBA00004123"/>
    </source>
</evidence>
<dbReference type="GO" id="GO:0006397">
    <property type="term" value="P:mRNA processing"/>
    <property type="evidence" value="ECO:0007669"/>
    <property type="project" value="InterPro"/>
</dbReference>
<dbReference type="Proteomes" id="UP000693970">
    <property type="component" value="Unassembled WGS sequence"/>
</dbReference>
<dbReference type="InterPro" id="IPR008501">
    <property type="entry name" value="THOC7/Mft1"/>
</dbReference>
<reference evidence="4" key="1">
    <citation type="journal article" date="2021" name="Sci. Rep.">
        <title>Diploid genomic architecture of Nitzschia inconspicua, an elite biomass production diatom.</title>
        <authorList>
            <person name="Oliver A."/>
            <person name="Podell S."/>
            <person name="Pinowska A."/>
            <person name="Traller J.C."/>
            <person name="Smith S.R."/>
            <person name="McClure R."/>
            <person name="Beliaev A."/>
            <person name="Bohutskyi P."/>
            <person name="Hill E.A."/>
            <person name="Rabines A."/>
            <person name="Zheng H."/>
            <person name="Allen L.Z."/>
            <person name="Kuo A."/>
            <person name="Grigoriev I.V."/>
            <person name="Allen A.E."/>
            <person name="Hazlebeck D."/>
            <person name="Allen E.E."/>
        </authorList>
    </citation>
    <scope>NUCLEOTIDE SEQUENCE</scope>
    <source>
        <strain evidence="4">Hildebrandi</strain>
    </source>
</reference>
<proteinExistence type="predicted"/>
<dbReference type="GO" id="GO:0000445">
    <property type="term" value="C:THO complex part of transcription export complex"/>
    <property type="evidence" value="ECO:0007669"/>
    <property type="project" value="InterPro"/>
</dbReference>
<evidence type="ECO:0000256" key="3">
    <source>
        <dbReference type="SAM" id="MobiDB-lite"/>
    </source>
</evidence>
<evidence type="ECO:0000313" key="5">
    <source>
        <dbReference type="Proteomes" id="UP000693970"/>
    </source>
</evidence>
<dbReference type="EMBL" id="JAGRRH010000013">
    <property type="protein sequence ID" value="KAG7360782.1"/>
    <property type="molecule type" value="Genomic_DNA"/>
</dbReference>
<reference evidence="4" key="2">
    <citation type="submission" date="2021-04" db="EMBL/GenBank/DDBJ databases">
        <authorList>
            <person name="Podell S."/>
        </authorList>
    </citation>
    <scope>NUCLEOTIDE SEQUENCE</scope>
    <source>
        <strain evidence="4">Hildebrandi</strain>
    </source>
</reference>
<accession>A0A9K3LES7</accession>
<gene>
    <name evidence="4" type="ORF">IV203_035881</name>
</gene>
<evidence type="ECO:0000256" key="2">
    <source>
        <dbReference type="ARBA" id="ARBA00023242"/>
    </source>
</evidence>
<organism evidence="4 5">
    <name type="scientific">Nitzschia inconspicua</name>
    <dbReference type="NCBI Taxonomy" id="303405"/>
    <lineage>
        <taxon>Eukaryota</taxon>
        <taxon>Sar</taxon>
        <taxon>Stramenopiles</taxon>
        <taxon>Ochrophyta</taxon>
        <taxon>Bacillariophyta</taxon>
        <taxon>Bacillariophyceae</taxon>
        <taxon>Bacillariophycidae</taxon>
        <taxon>Bacillariales</taxon>
        <taxon>Bacillariaceae</taxon>
        <taxon>Nitzschia</taxon>
    </lineage>
</organism>